<name>A0A382M6R4_9ZZZZ</name>
<organism evidence="2">
    <name type="scientific">marine metagenome</name>
    <dbReference type="NCBI Taxonomy" id="408172"/>
    <lineage>
        <taxon>unclassified sequences</taxon>
        <taxon>metagenomes</taxon>
        <taxon>ecological metagenomes</taxon>
    </lineage>
</organism>
<evidence type="ECO:0000256" key="1">
    <source>
        <dbReference type="SAM" id="MobiDB-lite"/>
    </source>
</evidence>
<protein>
    <submittedName>
        <fullName evidence="2">Uncharacterized protein</fullName>
    </submittedName>
</protein>
<evidence type="ECO:0000313" key="2">
    <source>
        <dbReference type="EMBL" id="SVC43062.1"/>
    </source>
</evidence>
<feature type="non-terminal residue" evidence="2">
    <location>
        <position position="390"/>
    </location>
</feature>
<accession>A0A382M6R4</accession>
<feature type="region of interest" description="Disordered" evidence="1">
    <location>
        <begin position="221"/>
        <end position="240"/>
    </location>
</feature>
<proteinExistence type="predicted"/>
<gene>
    <name evidence="2" type="ORF">METZ01_LOCUS295916</name>
</gene>
<dbReference type="EMBL" id="UINC01090801">
    <property type="protein sequence ID" value="SVC43062.1"/>
    <property type="molecule type" value="Genomic_DNA"/>
</dbReference>
<dbReference type="AlphaFoldDB" id="A0A382M6R4"/>
<sequence>VNNLTIEDNLIELNKSQTDLAPANAGSAPLTGISGLFIDRGLLSSTQVPFSTLLWDDSDFVLSGTTPTGGGPINKQEDFFKLGTFTGKTEPETPDDPEDGTLGSTNTIAGFKLANLDALMYTAQAGVKCDIISDSQGHEAVPTDRDVGGYIARYNGYPQDSAVAAYPNTLADVDVEYNDDNSGYPGKDFILVDSDERIIRGEFHFYRDAYPCDGSDSLVNTGVADDEGGASSSKVNGPSGDNLFVIRDGTVTTQTDSPGTFMRGSGGPGARWNTGGGTPIILNATSPDITSVTWAGTDITNSFLEDPIWFVDGGEGQVCALREGRAIGWNRPRVHVHDTDAINYGTGAFIMPIVGLDGVIAGATPLTKGKHYSGAAAVGMVGEARDSTTA</sequence>
<feature type="non-terminal residue" evidence="2">
    <location>
        <position position="1"/>
    </location>
</feature>
<reference evidence="2" key="1">
    <citation type="submission" date="2018-05" db="EMBL/GenBank/DDBJ databases">
        <authorList>
            <person name="Lanie J.A."/>
            <person name="Ng W.-L."/>
            <person name="Kazmierczak K.M."/>
            <person name="Andrzejewski T.M."/>
            <person name="Davidsen T.M."/>
            <person name="Wayne K.J."/>
            <person name="Tettelin H."/>
            <person name="Glass J.I."/>
            <person name="Rusch D."/>
            <person name="Podicherti R."/>
            <person name="Tsui H.-C.T."/>
            <person name="Winkler M.E."/>
        </authorList>
    </citation>
    <scope>NUCLEOTIDE SEQUENCE</scope>
</reference>